<dbReference type="InterPro" id="IPR015943">
    <property type="entry name" value="WD40/YVTN_repeat-like_dom_sf"/>
</dbReference>
<proteinExistence type="predicted"/>
<evidence type="ECO:0000313" key="1">
    <source>
        <dbReference type="EMBL" id="KFM78421.1"/>
    </source>
</evidence>
<sequence length="121" mass="13737">METEENKTLHKLKNINAHGTIVNSMLVFEDFLYTCSNDFTAKRFSLKAPTNIVKYHTRLRNVTNLAVENVHSKTLVFVSGNTSLLTVYLAKDGTHLRDFKFKNGIANICKGWGKIYVALKD</sequence>
<feature type="non-terminal residue" evidence="1">
    <location>
        <position position="121"/>
    </location>
</feature>
<name>A0A087UM32_STEMI</name>
<dbReference type="SUPFAM" id="SSF50978">
    <property type="entry name" value="WD40 repeat-like"/>
    <property type="match status" value="1"/>
</dbReference>
<dbReference type="AlphaFoldDB" id="A0A087UM32"/>
<protein>
    <submittedName>
        <fullName evidence="1">Uncharacterized protein</fullName>
    </submittedName>
</protein>
<keyword evidence="2" id="KW-1185">Reference proteome</keyword>
<dbReference type="OrthoDB" id="6431899at2759"/>
<reference evidence="1 2" key="1">
    <citation type="submission" date="2013-11" db="EMBL/GenBank/DDBJ databases">
        <title>Genome sequencing of Stegodyphus mimosarum.</title>
        <authorList>
            <person name="Bechsgaard J."/>
        </authorList>
    </citation>
    <scope>NUCLEOTIDE SEQUENCE [LARGE SCALE GENOMIC DNA]</scope>
</reference>
<dbReference type="EMBL" id="KK120521">
    <property type="protein sequence ID" value="KFM78421.1"/>
    <property type="molecule type" value="Genomic_DNA"/>
</dbReference>
<dbReference type="Proteomes" id="UP000054359">
    <property type="component" value="Unassembled WGS sequence"/>
</dbReference>
<accession>A0A087UM32</accession>
<dbReference type="InterPro" id="IPR036322">
    <property type="entry name" value="WD40_repeat_dom_sf"/>
</dbReference>
<dbReference type="Gene3D" id="2.130.10.10">
    <property type="entry name" value="YVTN repeat-like/Quinoprotein amine dehydrogenase"/>
    <property type="match status" value="1"/>
</dbReference>
<organism evidence="1 2">
    <name type="scientific">Stegodyphus mimosarum</name>
    <name type="common">African social velvet spider</name>
    <dbReference type="NCBI Taxonomy" id="407821"/>
    <lineage>
        <taxon>Eukaryota</taxon>
        <taxon>Metazoa</taxon>
        <taxon>Ecdysozoa</taxon>
        <taxon>Arthropoda</taxon>
        <taxon>Chelicerata</taxon>
        <taxon>Arachnida</taxon>
        <taxon>Araneae</taxon>
        <taxon>Araneomorphae</taxon>
        <taxon>Entelegynae</taxon>
        <taxon>Eresoidea</taxon>
        <taxon>Eresidae</taxon>
        <taxon>Stegodyphus</taxon>
    </lineage>
</organism>
<gene>
    <name evidence="1" type="ORF">X975_02671</name>
</gene>
<evidence type="ECO:0000313" key="2">
    <source>
        <dbReference type="Proteomes" id="UP000054359"/>
    </source>
</evidence>